<accession>A0A0W8G1S6</accession>
<reference evidence="8" key="1">
    <citation type="journal article" date="2015" name="Proc. Natl. Acad. Sci. U.S.A.">
        <title>Networks of energetic and metabolic interactions define dynamics in microbial communities.</title>
        <authorList>
            <person name="Embree M."/>
            <person name="Liu J.K."/>
            <person name="Al-Bassam M.M."/>
            <person name="Zengler K."/>
        </authorList>
    </citation>
    <scope>NUCLEOTIDE SEQUENCE</scope>
</reference>
<dbReference type="NCBIfam" id="NF004685">
    <property type="entry name" value="PRK06029.1"/>
    <property type="match status" value="1"/>
</dbReference>
<feature type="domain" description="Flavoprotein" evidence="7">
    <location>
        <begin position="4"/>
        <end position="175"/>
    </location>
</feature>
<keyword evidence="3" id="KW-0288">FMN</keyword>
<dbReference type="GO" id="GO:0106141">
    <property type="term" value="F:flavin prenyltransferase activity"/>
    <property type="evidence" value="ECO:0007669"/>
    <property type="project" value="UniProtKB-EC"/>
</dbReference>
<dbReference type="EMBL" id="LNQE01000362">
    <property type="protein sequence ID" value="KUG27082.1"/>
    <property type="molecule type" value="Genomic_DNA"/>
</dbReference>
<evidence type="ECO:0000259" key="7">
    <source>
        <dbReference type="Pfam" id="PF02441"/>
    </source>
</evidence>
<keyword evidence="1" id="KW-0637">Prenyltransferase</keyword>
<dbReference type="InterPro" id="IPR004507">
    <property type="entry name" value="UbiX-like"/>
</dbReference>
<evidence type="ECO:0000256" key="3">
    <source>
        <dbReference type="ARBA" id="ARBA00022643"/>
    </source>
</evidence>
<dbReference type="EC" id="2.5.1.129" evidence="6"/>
<name>A0A0W8G1S6_9ZZZZ</name>
<dbReference type="SUPFAM" id="SSF52507">
    <property type="entry name" value="Homo-oligomeric flavin-containing Cys decarboxylases, HFCD"/>
    <property type="match status" value="1"/>
</dbReference>
<evidence type="ECO:0000313" key="8">
    <source>
        <dbReference type="EMBL" id="KUG27082.1"/>
    </source>
</evidence>
<dbReference type="Pfam" id="PF02441">
    <property type="entry name" value="Flavoprotein"/>
    <property type="match status" value="1"/>
</dbReference>
<dbReference type="InterPro" id="IPR036551">
    <property type="entry name" value="Flavin_trans-like"/>
</dbReference>
<organism evidence="8">
    <name type="scientific">hydrocarbon metagenome</name>
    <dbReference type="NCBI Taxonomy" id="938273"/>
    <lineage>
        <taxon>unclassified sequences</taxon>
        <taxon>metagenomes</taxon>
        <taxon>ecological metagenomes</taxon>
    </lineage>
</organism>
<dbReference type="AlphaFoldDB" id="A0A0W8G1S6"/>
<comment type="caution">
    <text evidence="8">The sequence shown here is derived from an EMBL/GenBank/DDBJ whole genome shotgun (WGS) entry which is preliminary data.</text>
</comment>
<dbReference type="GO" id="GO:0016829">
    <property type="term" value="F:lyase activity"/>
    <property type="evidence" value="ECO:0007669"/>
    <property type="project" value="UniProtKB-KW"/>
</dbReference>
<evidence type="ECO:0000256" key="5">
    <source>
        <dbReference type="ARBA" id="ARBA00060793"/>
    </source>
</evidence>
<dbReference type="HAMAP" id="MF_01984">
    <property type="entry name" value="ubiX_pad"/>
    <property type="match status" value="1"/>
</dbReference>
<dbReference type="FunFam" id="3.40.50.1950:FF:000001">
    <property type="entry name" value="Flavin prenyltransferase UbiX"/>
    <property type="match status" value="1"/>
</dbReference>
<comment type="similarity">
    <text evidence="5">Belongs to the UbiX/PAD1 family.</text>
</comment>
<dbReference type="NCBIfam" id="TIGR00421">
    <property type="entry name" value="ubiX_pad"/>
    <property type="match status" value="1"/>
</dbReference>
<protein>
    <recommendedName>
        <fullName evidence="6">flavin prenyltransferase</fullName>
        <ecNumber evidence="6">2.5.1.129</ecNumber>
    </recommendedName>
</protein>
<keyword evidence="8" id="KW-0456">Lyase</keyword>
<dbReference type="Gene3D" id="3.40.50.1950">
    <property type="entry name" value="Flavin prenyltransferase-like"/>
    <property type="match status" value="1"/>
</dbReference>
<dbReference type="InterPro" id="IPR003382">
    <property type="entry name" value="Flavoprotein"/>
</dbReference>
<evidence type="ECO:0000256" key="4">
    <source>
        <dbReference type="ARBA" id="ARBA00022679"/>
    </source>
</evidence>
<gene>
    <name evidence="8" type="ORF">ASZ90_003037</name>
</gene>
<evidence type="ECO:0000256" key="6">
    <source>
        <dbReference type="ARBA" id="ARBA00066834"/>
    </source>
</evidence>
<evidence type="ECO:0000256" key="1">
    <source>
        <dbReference type="ARBA" id="ARBA00022602"/>
    </source>
</evidence>
<sequence length="190" mass="20259">MIRRVVLAVTGASGMPYAVSLARELSRAPGVELHLILSDAAGLVLSLESATSAGDLAAMAHTVHRQNELDAGPASGSWRHAGMVVCPCSMASLAAIATGLGSNLIHRAADVCLKERRPLILVPRETPYNRTHLKNMLAAHEAGAEILAAAPGFYHKPETIDDLVHFVVGRILDRLGIAHDLMHGWKEDMP</sequence>
<keyword evidence="2" id="KW-0285">Flavoprotein</keyword>
<keyword evidence="4" id="KW-0808">Transferase</keyword>
<proteinExistence type="inferred from homology"/>
<evidence type="ECO:0000256" key="2">
    <source>
        <dbReference type="ARBA" id="ARBA00022630"/>
    </source>
</evidence>